<comment type="caution">
    <text evidence="1">The sequence shown here is derived from an EMBL/GenBank/DDBJ whole genome shotgun (WGS) entry which is preliminary data.</text>
</comment>
<dbReference type="EMBL" id="JAPDRP010000031">
    <property type="protein sequence ID" value="KAJ9634565.1"/>
    <property type="molecule type" value="Genomic_DNA"/>
</dbReference>
<dbReference type="Proteomes" id="UP001172680">
    <property type="component" value="Unassembled WGS sequence"/>
</dbReference>
<name>A0ACC2YGW3_9PEZI</name>
<protein>
    <submittedName>
        <fullName evidence="1">Uncharacterized protein</fullName>
    </submittedName>
</protein>
<organism evidence="1 2">
    <name type="scientific">Coniosporium tulheliwenetii</name>
    <dbReference type="NCBI Taxonomy" id="3383036"/>
    <lineage>
        <taxon>Eukaryota</taxon>
        <taxon>Fungi</taxon>
        <taxon>Dikarya</taxon>
        <taxon>Ascomycota</taxon>
        <taxon>Pezizomycotina</taxon>
        <taxon>Dothideomycetes</taxon>
        <taxon>Dothideomycetes incertae sedis</taxon>
        <taxon>Coniosporium</taxon>
    </lineage>
</organism>
<evidence type="ECO:0000313" key="2">
    <source>
        <dbReference type="Proteomes" id="UP001172680"/>
    </source>
</evidence>
<proteinExistence type="predicted"/>
<reference evidence="1" key="1">
    <citation type="submission" date="2022-10" db="EMBL/GenBank/DDBJ databases">
        <title>Culturing micro-colonial fungi from biological soil crusts in the Mojave desert and describing Neophaeococcomyces mojavensis, and introducing the new genera and species Taxawa tesnikishii.</title>
        <authorList>
            <person name="Kurbessoian T."/>
            <person name="Stajich J.E."/>
        </authorList>
    </citation>
    <scope>NUCLEOTIDE SEQUENCE</scope>
    <source>
        <strain evidence="1">JES_115</strain>
    </source>
</reference>
<keyword evidence="2" id="KW-1185">Reference proteome</keyword>
<gene>
    <name evidence="1" type="ORF">H2199_008848</name>
</gene>
<sequence length="365" mass="40721">MFKPAPEVLLYFDEPYRTYTNSSAVKGHVVINVKQGETLEVTVKLYGRTWTRIREGNDTYHSDVLHFTKSQTLHAAGGTLQRGQHTLPFLVAFPDEHPLLRHSLLPPSLARSSELRCTGATIYKIEAKVERASGFRRGWTDKNTVSFMPSAHSKRHPSAPQPYNTTRALEVKSLLLLPENAGRQLTIKEKIYSIFHRSSLPIARFNITVTQPAVICTSNFWISFSVRLENLTDAPTVLLKSFRAKIIADTWTRPKTTQKRPPTIPGALKVPPGFTISNMSRSYRLETHAVVVCVGKERKIRSMHPLTVEWKSAAKTPKKQQVSAVGRSTQIPALTLDASTGSGSMAGKSAKGEEMVPSYEEALTW</sequence>
<accession>A0ACC2YGW3</accession>
<evidence type="ECO:0000313" key="1">
    <source>
        <dbReference type="EMBL" id="KAJ9634565.1"/>
    </source>
</evidence>